<protein>
    <recommendedName>
        <fullName evidence="1">NADPH-dependent FMN reductase-like domain-containing protein</fullName>
    </recommendedName>
</protein>
<gene>
    <name evidence="2" type="ORF">GCM10023092_25020</name>
</gene>
<evidence type="ECO:0000259" key="1">
    <source>
        <dbReference type="Pfam" id="PF03358"/>
    </source>
</evidence>
<accession>A0ABP8N0F6</accession>
<dbReference type="Pfam" id="PF03358">
    <property type="entry name" value="FMN_red"/>
    <property type="match status" value="1"/>
</dbReference>
<dbReference type="PANTHER" id="PTHR30543">
    <property type="entry name" value="CHROMATE REDUCTASE"/>
    <property type="match status" value="1"/>
</dbReference>
<dbReference type="InterPro" id="IPR029039">
    <property type="entry name" value="Flavoprotein-like_sf"/>
</dbReference>
<dbReference type="EMBL" id="BAABEZ010000024">
    <property type="protein sequence ID" value="GAA4457786.1"/>
    <property type="molecule type" value="Genomic_DNA"/>
</dbReference>
<feature type="domain" description="NADPH-dependent FMN reductase-like" evidence="1">
    <location>
        <begin position="20"/>
        <end position="146"/>
    </location>
</feature>
<reference evidence="3" key="1">
    <citation type="journal article" date="2019" name="Int. J. Syst. Evol. Microbiol.">
        <title>The Global Catalogue of Microorganisms (GCM) 10K type strain sequencing project: providing services to taxonomists for standard genome sequencing and annotation.</title>
        <authorList>
            <consortium name="The Broad Institute Genomics Platform"/>
            <consortium name="The Broad Institute Genome Sequencing Center for Infectious Disease"/>
            <person name="Wu L."/>
            <person name="Ma J."/>
        </authorList>
    </citation>
    <scope>NUCLEOTIDE SEQUENCE [LARGE SCALE GENOMIC DNA]</scope>
    <source>
        <strain evidence="3">JCM 31921</strain>
    </source>
</reference>
<keyword evidence="3" id="KW-1185">Reference proteome</keyword>
<evidence type="ECO:0000313" key="2">
    <source>
        <dbReference type="EMBL" id="GAA4457786.1"/>
    </source>
</evidence>
<dbReference type="InterPro" id="IPR005025">
    <property type="entry name" value="FMN_Rdtase-like_dom"/>
</dbReference>
<proteinExistence type="predicted"/>
<comment type="caution">
    <text evidence="2">The sequence shown here is derived from an EMBL/GenBank/DDBJ whole genome shotgun (WGS) entry which is preliminary data.</text>
</comment>
<sequence>MLPTSVHLGLFSINMKQAIRILAIIGSASKNSSNEQLMTHIQRFAGDHIEWTFIPDLKIFPHFDPEQSATLPPEPVGTMRQQIADADAVVISTPEYVFSIPSGLKNLIEWTVASTVWDQKPCALITASAHGAKGHEELQLLMRTVGARFNAATCLLVHGIRSKMNEAGELSDLQLRQSLSDLMAGLEALIHQSHPIP</sequence>
<dbReference type="Gene3D" id="3.40.50.360">
    <property type="match status" value="1"/>
</dbReference>
<name>A0ABP8N0F6_9BACT</name>
<dbReference type="Proteomes" id="UP001501410">
    <property type="component" value="Unassembled WGS sequence"/>
</dbReference>
<evidence type="ECO:0000313" key="3">
    <source>
        <dbReference type="Proteomes" id="UP001501410"/>
    </source>
</evidence>
<organism evidence="2 3">
    <name type="scientific">Rurimicrobium arvi</name>
    <dbReference type="NCBI Taxonomy" id="2049916"/>
    <lineage>
        <taxon>Bacteria</taxon>
        <taxon>Pseudomonadati</taxon>
        <taxon>Bacteroidota</taxon>
        <taxon>Chitinophagia</taxon>
        <taxon>Chitinophagales</taxon>
        <taxon>Chitinophagaceae</taxon>
        <taxon>Rurimicrobium</taxon>
    </lineage>
</organism>
<dbReference type="SUPFAM" id="SSF52218">
    <property type="entry name" value="Flavoproteins"/>
    <property type="match status" value="1"/>
</dbReference>
<dbReference type="PANTHER" id="PTHR30543:SF21">
    <property type="entry name" value="NAD(P)H-DEPENDENT FMN REDUCTASE LOT6"/>
    <property type="match status" value="1"/>
</dbReference>
<dbReference type="InterPro" id="IPR050712">
    <property type="entry name" value="NAD(P)H-dep_reductase"/>
</dbReference>